<proteinExistence type="predicted"/>
<name>A0A1G7ZLK8_9RHOB</name>
<dbReference type="Gene3D" id="6.10.10.120">
    <property type="entry name" value="Antitoxin ParD1-like"/>
    <property type="match status" value="1"/>
</dbReference>
<dbReference type="SUPFAM" id="SSF47598">
    <property type="entry name" value="Ribbon-helix-helix"/>
    <property type="match status" value="1"/>
</dbReference>
<dbReference type="GO" id="GO:0006355">
    <property type="term" value="P:regulation of DNA-templated transcription"/>
    <property type="evidence" value="ECO:0007669"/>
    <property type="project" value="InterPro"/>
</dbReference>
<feature type="coiled-coil region" evidence="2">
    <location>
        <begin position="32"/>
        <end position="59"/>
    </location>
</feature>
<evidence type="ECO:0000256" key="1">
    <source>
        <dbReference type="ARBA" id="ARBA00022649"/>
    </source>
</evidence>
<dbReference type="Proteomes" id="UP000199399">
    <property type="component" value="Unassembled WGS sequence"/>
</dbReference>
<evidence type="ECO:0000313" key="4">
    <source>
        <dbReference type="Proteomes" id="UP000199399"/>
    </source>
</evidence>
<accession>A0A1G7ZLK8</accession>
<protein>
    <submittedName>
        <fullName evidence="3">Antitoxin ParD1/3/4</fullName>
    </submittedName>
</protein>
<dbReference type="Pfam" id="PF03693">
    <property type="entry name" value="ParD_antitoxin"/>
    <property type="match status" value="1"/>
</dbReference>
<dbReference type="RefSeq" id="WP_093744221.1">
    <property type="nucleotide sequence ID" value="NZ_FNBP01000023.1"/>
</dbReference>
<evidence type="ECO:0000256" key="2">
    <source>
        <dbReference type="SAM" id="Coils"/>
    </source>
</evidence>
<keyword evidence="2" id="KW-0175">Coiled coil</keyword>
<sequence length="83" mass="9578">MPRQTITLSDPNHAWLQARVESGEFKTQTEAVNDALRRAREIENGVEEIRAKLIRAEQRGFTDMTPDQILKESKEELRKNGDL</sequence>
<dbReference type="InterPro" id="IPR038296">
    <property type="entry name" value="ParD_sf"/>
</dbReference>
<keyword evidence="4" id="KW-1185">Reference proteome</keyword>
<evidence type="ECO:0000313" key="3">
    <source>
        <dbReference type="EMBL" id="SDH09505.1"/>
    </source>
</evidence>
<dbReference type="InterPro" id="IPR022789">
    <property type="entry name" value="ParD"/>
</dbReference>
<dbReference type="OrthoDB" id="9811310at2"/>
<keyword evidence="1" id="KW-1277">Toxin-antitoxin system</keyword>
<gene>
    <name evidence="3" type="ORF">SAMN04489759_1237</name>
</gene>
<organism evidence="3 4">
    <name type="scientific">Sulfitobacter delicatus</name>
    <dbReference type="NCBI Taxonomy" id="218672"/>
    <lineage>
        <taxon>Bacteria</taxon>
        <taxon>Pseudomonadati</taxon>
        <taxon>Pseudomonadota</taxon>
        <taxon>Alphaproteobacteria</taxon>
        <taxon>Rhodobacterales</taxon>
        <taxon>Roseobacteraceae</taxon>
        <taxon>Sulfitobacter</taxon>
    </lineage>
</organism>
<dbReference type="AlphaFoldDB" id="A0A1G7ZLK8"/>
<reference evidence="4" key="1">
    <citation type="submission" date="2016-10" db="EMBL/GenBank/DDBJ databases">
        <authorList>
            <person name="Varghese N."/>
            <person name="Submissions S."/>
        </authorList>
    </citation>
    <scope>NUCLEOTIDE SEQUENCE [LARGE SCALE GENOMIC DNA]</scope>
    <source>
        <strain evidence="4">DSM 16477</strain>
    </source>
</reference>
<dbReference type="EMBL" id="FNBP01000023">
    <property type="protein sequence ID" value="SDH09505.1"/>
    <property type="molecule type" value="Genomic_DNA"/>
</dbReference>
<dbReference type="InterPro" id="IPR010985">
    <property type="entry name" value="Ribbon_hlx_hlx"/>
</dbReference>
<dbReference type="STRING" id="218672.SAMN04489759_1237"/>